<name>A0A9N8DIA0_9STRA</name>
<evidence type="ECO:0000313" key="3">
    <source>
        <dbReference type="Proteomes" id="UP001153069"/>
    </source>
</evidence>
<evidence type="ECO:0000256" key="1">
    <source>
        <dbReference type="SAM" id="MobiDB-lite"/>
    </source>
</evidence>
<dbReference type="Proteomes" id="UP001153069">
    <property type="component" value="Unassembled WGS sequence"/>
</dbReference>
<feature type="compositionally biased region" description="Basic and acidic residues" evidence="1">
    <location>
        <begin position="101"/>
        <end position="134"/>
    </location>
</feature>
<dbReference type="AlphaFoldDB" id="A0A9N8DIA0"/>
<organism evidence="2 3">
    <name type="scientific">Seminavis robusta</name>
    <dbReference type="NCBI Taxonomy" id="568900"/>
    <lineage>
        <taxon>Eukaryota</taxon>
        <taxon>Sar</taxon>
        <taxon>Stramenopiles</taxon>
        <taxon>Ochrophyta</taxon>
        <taxon>Bacillariophyta</taxon>
        <taxon>Bacillariophyceae</taxon>
        <taxon>Bacillariophycidae</taxon>
        <taxon>Naviculales</taxon>
        <taxon>Naviculaceae</taxon>
        <taxon>Seminavis</taxon>
    </lineage>
</organism>
<feature type="compositionally biased region" description="Polar residues" evidence="1">
    <location>
        <begin position="226"/>
        <end position="235"/>
    </location>
</feature>
<feature type="compositionally biased region" description="Basic and acidic residues" evidence="1">
    <location>
        <begin position="18"/>
        <end position="29"/>
    </location>
</feature>
<feature type="region of interest" description="Disordered" evidence="1">
    <location>
        <begin position="101"/>
        <end position="151"/>
    </location>
</feature>
<feature type="region of interest" description="Disordered" evidence="1">
    <location>
        <begin position="18"/>
        <end position="85"/>
    </location>
</feature>
<feature type="region of interest" description="Disordered" evidence="1">
    <location>
        <begin position="226"/>
        <end position="252"/>
    </location>
</feature>
<evidence type="ECO:0000313" key="2">
    <source>
        <dbReference type="EMBL" id="CAB9502410.1"/>
    </source>
</evidence>
<protein>
    <submittedName>
        <fullName evidence="2">Uncharacterized protein</fullName>
    </submittedName>
</protein>
<keyword evidence="3" id="KW-1185">Reference proteome</keyword>
<feature type="compositionally biased region" description="Polar residues" evidence="1">
    <location>
        <begin position="142"/>
        <end position="151"/>
    </location>
</feature>
<reference evidence="2" key="1">
    <citation type="submission" date="2020-06" db="EMBL/GenBank/DDBJ databases">
        <authorList>
            <consortium name="Plant Systems Biology data submission"/>
        </authorList>
    </citation>
    <scope>NUCLEOTIDE SEQUENCE</scope>
    <source>
        <strain evidence="2">D6</strain>
    </source>
</reference>
<proteinExistence type="predicted"/>
<gene>
    <name evidence="2" type="ORF">SEMRO_136_G063910.1</name>
</gene>
<accession>A0A9N8DIA0</accession>
<dbReference type="EMBL" id="CAICTM010000135">
    <property type="protein sequence ID" value="CAB9502410.1"/>
    <property type="molecule type" value="Genomic_DNA"/>
</dbReference>
<sequence>MSGVTNIKNEEAELLDDSRLTELPHEPLSHGRNLLQLDCGSGEDESIVNGSENGVEDGNSMDVEEPDVNSETCWASDNNNDDGNIGNVLLDSTEALLVARQHEQRQEDHKDLDEEDAKKDDDDVDFDKEPKETAEELEDIDSIQNDSVSTVNSAEDREAAIREGFFVFFFGYLSDSIGCGAFDQLMASLMALMAPIMAMGTKLLKKVKGEDDNGQEDAVQEIIDNVQGTGANPFTSGGGGGGGGGPPPGVAEMATAASQGAASAGAAGTATAGAAAAGGTCAN</sequence>
<comment type="caution">
    <text evidence="2">The sequence shown here is derived from an EMBL/GenBank/DDBJ whole genome shotgun (WGS) entry which is preliminary data.</text>
</comment>